<evidence type="ECO:0000256" key="3">
    <source>
        <dbReference type="ARBA" id="ARBA00023002"/>
    </source>
</evidence>
<comment type="caution">
    <text evidence="7">The sequence shown here is derived from an EMBL/GenBank/DDBJ whole genome shotgun (WGS) entry which is preliminary data.</text>
</comment>
<dbReference type="InterPro" id="IPR036249">
    <property type="entry name" value="Thioredoxin-like_sf"/>
</dbReference>
<keyword evidence="2" id="KW-0732">Signal</keyword>
<feature type="non-terminal residue" evidence="7">
    <location>
        <position position="1"/>
    </location>
</feature>
<proteinExistence type="inferred from homology"/>
<keyword evidence="5" id="KW-0676">Redox-active center</keyword>
<reference evidence="8" key="1">
    <citation type="journal article" date="2019" name="Int. J. Syst. Evol. Microbiol.">
        <title>The Global Catalogue of Microorganisms (GCM) 10K type strain sequencing project: providing services to taxonomists for standard genome sequencing and annotation.</title>
        <authorList>
            <consortium name="The Broad Institute Genomics Platform"/>
            <consortium name="The Broad Institute Genome Sequencing Center for Infectious Disease"/>
            <person name="Wu L."/>
            <person name="Ma J."/>
        </authorList>
    </citation>
    <scope>NUCLEOTIDE SEQUENCE [LARGE SCALE GENOMIC DNA]</scope>
    <source>
        <strain evidence="8">JCM 31486</strain>
    </source>
</reference>
<comment type="similarity">
    <text evidence="1">Belongs to the thioredoxin family. DsbA subfamily.</text>
</comment>
<dbReference type="InterPro" id="IPR012336">
    <property type="entry name" value="Thioredoxin-like_fold"/>
</dbReference>
<dbReference type="EMBL" id="JBHTIS010003806">
    <property type="protein sequence ID" value="MFD1051708.1"/>
    <property type="molecule type" value="Genomic_DNA"/>
</dbReference>
<keyword evidence="3" id="KW-0560">Oxidoreductase</keyword>
<keyword evidence="4" id="KW-1015">Disulfide bond</keyword>
<dbReference type="Pfam" id="PF13462">
    <property type="entry name" value="Thioredoxin_4"/>
    <property type="match status" value="1"/>
</dbReference>
<gene>
    <name evidence="7" type="ORF">ACFQ1S_42210</name>
</gene>
<accession>A0ABW3MM66</accession>
<evidence type="ECO:0000256" key="2">
    <source>
        <dbReference type="ARBA" id="ARBA00022729"/>
    </source>
</evidence>
<evidence type="ECO:0000313" key="8">
    <source>
        <dbReference type="Proteomes" id="UP001597045"/>
    </source>
</evidence>
<dbReference type="Proteomes" id="UP001597045">
    <property type="component" value="Unassembled WGS sequence"/>
</dbReference>
<evidence type="ECO:0000259" key="6">
    <source>
        <dbReference type="Pfam" id="PF13462"/>
    </source>
</evidence>
<evidence type="ECO:0000256" key="4">
    <source>
        <dbReference type="ARBA" id="ARBA00023157"/>
    </source>
</evidence>
<name>A0ABW3MM66_9PSEU</name>
<feature type="domain" description="Thioredoxin-like fold" evidence="6">
    <location>
        <begin position="14"/>
        <end position="156"/>
    </location>
</feature>
<dbReference type="SUPFAM" id="SSF52833">
    <property type="entry name" value="Thioredoxin-like"/>
    <property type="match status" value="1"/>
</dbReference>
<protein>
    <submittedName>
        <fullName evidence="7">DsbA family protein</fullName>
    </submittedName>
</protein>
<dbReference type="Gene3D" id="3.40.30.10">
    <property type="entry name" value="Glutaredoxin"/>
    <property type="match status" value="1"/>
</dbReference>
<dbReference type="CDD" id="cd02972">
    <property type="entry name" value="DsbA_family"/>
    <property type="match status" value="1"/>
</dbReference>
<evidence type="ECO:0000313" key="7">
    <source>
        <dbReference type="EMBL" id="MFD1051708.1"/>
    </source>
</evidence>
<organism evidence="7 8">
    <name type="scientific">Kibdelosporangium lantanae</name>
    <dbReference type="NCBI Taxonomy" id="1497396"/>
    <lineage>
        <taxon>Bacteria</taxon>
        <taxon>Bacillati</taxon>
        <taxon>Actinomycetota</taxon>
        <taxon>Actinomycetes</taxon>
        <taxon>Pseudonocardiales</taxon>
        <taxon>Pseudonocardiaceae</taxon>
        <taxon>Kibdelosporangium</taxon>
    </lineage>
</organism>
<dbReference type="PANTHER" id="PTHR13887">
    <property type="entry name" value="GLUTATHIONE S-TRANSFERASE KAPPA"/>
    <property type="match status" value="1"/>
</dbReference>
<keyword evidence="8" id="KW-1185">Reference proteome</keyword>
<evidence type="ECO:0000256" key="1">
    <source>
        <dbReference type="ARBA" id="ARBA00005791"/>
    </source>
</evidence>
<sequence>VPAGPDIPVTRDGATVLVGKDTAKVTVDVYEDFLCPICGQFESAYADQMLQHVNDGSLRVRYHLVNLLNERSDPPGYSTDSANAALCVADADKTKFMPFHASLYGKQPEEGARGYDKDQLVKLGQAMGITSPTFASCVTSGTYDKAITDAYNQAKTTPYLQQESGGQRGFGTPTLANGTRVLDWTDPNWLTKLLGSQPQ</sequence>
<dbReference type="PANTHER" id="PTHR13887:SF14">
    <property type="entry name" value="DISULFIDE BOND FORMATION PROTEIN D"/>
    <property type="match status" value="1"/>
</dbReference>
<evidence type="ECO:0000256" key="5">
    <source>
        <dbReference type="ARBA" id="ARBA00023284"/>
    </source>
</evidence>